<dbReference type="InterPro" id="IPR036188">
    <property type="entry name" value="FAD/NAD-bd_sf"/>
</dbReference>
<feature type="compositionally biased region" description="Basic residues" evidence="4">
    <location>
        <begin position="79"/>
        <end position="89"/>
    </location>
</feature>
<keyword evidence="6" id="KW-0560">Oxidoreductase</keyword>
<evidence type="ECO:0000256" key="2">
    <source>
        <dbReference type="ARBA" id="ARBA00022630"/>
    </source>
</evidence>
<feature type="region of interest" description="Disordered" evidence="4">
    <location>
        <begin position="61"/>
        <end position="99"/>
    </location>
</feature>
<gene>
    <name evidence="6" type="ORF">H3H36_07255</name>
</gene>
<dbReference type="EMBL" id="JACEZS010000004">
    <property type="protein sequence ID" value="MBA5605157.1"/>
    <property type="molecule type" value="Genomic_DNA"/>
</dbReference>
<evidence type="ECO:0000313" key="7">
    <source>
        <dbReference type="Proteomes" id="UP000566711"/>
    </source>
</evidence>
<feature type="domain" description="FAD-binding" evidence="5">
    <location>
        <begin position="87"/>
        <end position="141"/>
    </location>
</feature>
<comment type="caution">
    <text evidence="6">The sequence shown here is derived from an EMBL/GenBank/DDBJ whole genome shotgun (WGS) entry which is preliminary data.</text>
</comment>
<keyword evidence="2" id="KW-0285">Flavoprotein</keyword>
<dbReference type="InterPro" id="IPR050641">
    <property type="entry name" value="RIFMO-like"/>
</dbReference>
<protein>
    <submittedName>
        <fullName evidence="6">FAD-dependent monooxygenase</fullName>
    </submittedName>
</protein>
<dbReference type="Gene3D" id="3.40.30.120">
    <property type="match status" value="1"/>
</dbReference>
<name>A0A7W2EG60_9BURK</name>
<keyword evidence="7" id="KW-1185">Reference proteome</keyword>
<keyword evidence="3" id="KW-0274">FAD</keyword>
<sequence length="314" mass="34975">MCRKVWGFESLRGHHLPDTRKAADFHESAAFFMVLRATHPPAHRRAVRRAAILYFDHACPSPDRRSRPHRHDARPATRPPRHPLTHHRPGPAGGQGMNTGLSDAVNLSWKIAQVLQGRIAPAALNSYEQERIGFARQLVATTDRVFQAAVADGAAGRLVRHWLLPHVAPFLTGFAAARRAMFKRLSQIRINDEDSMLSAGRAGDIHGGDRLPWVHDAQHDNFDPLRSMDWQLHVYGVCGAALASQARALDLPVHCLPWTSQAATTDLLRDAAYLVRPDGYVALCLARQESADLSDYATRHGLHFADLERQQRPA</sequence>
<evidence type="ECO:0000256" key="4">
    <source>
        <dbReference type="SAM" id="MobiDB-lite"/>
    </source>
</evidence>
<evidence type="ECO:0000256" key="3">
    <source>
        <dbReference type="ARBA" id="ARBA00022827"/>
    </source>
</evidence>
<dbReference type="InterPro" id="IPR002938">
    <property type="entry name" value="FAD-bd"/>
</dbReference>
<proteinExistence type="predicted"/>
<comment type="cofactor">
    <cofactor evidence="1">
        <name>FAD</name>
        <dbReference type="ChEBI" id="CHEBI:57692"/>
    </cofactor>
</comment>
<keyword evidence="6" id="KW-0503">Monooxygenase</keyword>
<evidence type="ECO:0000256" key="1">
    <source>
        <dbReference type="ARBA" id="ARBA00001974"/>
    </source>
</evidence>
<accession>A0A7W2EG60</accession>
<dbReference type="Gene3D" id="3.50.50.60">
    <property type="entry name" value="FAD/NAD(P)-binding domain"/>
    <property type="match status" value="1"/>
</dbReference>
<dbReference type="SUPFAM" id="SSF51905">
    <property type="entry name" value="FAD/NAD(P)-binding domain"/>
    <property type="match status" value="1"/>
</dbReference>
<dbReference type="PRINTS" id="PR00420">
    <property type="entry name" value="RNGMNOXGNASE"/>
</dbReference>
<dbReference type="PANTHER" id="PTHR43004">
    <property type="entry name" value="TRK SYSTEM POTASSIUM UPTAKE PROTEIN"/>
    <property type="match status" value="1"/>
</dbReference>
<dbReference type="GO" id="GO:0016709">
    <property type="term" value="F:oxidoreductase activity, acting on paired donors, with incorporation or reduction of molecular oxygen, NAD(P)H as one donor, and incorporation of one atom of oxygen"/>
    <property type="evidence" value="ECO:0007669"/>
    <property type="project" value="UniProtKB-ARBA"/>
</dbReference>
<reference evidence="6 7" key="1">
    <citation type="submission" date="2020-07" db="EMBL/GenBank/DDBJ databases">
        <title>Novel species isolated from subtropical streams in China.</title>
        <authorList>
            <person name="Lu H."/>
        </authorList>
    </citation>
    <scope>NUCLEOTIDE SEQUENCE [LARGE SCALE GENOMIC DNA]</scope>
    <source>
        <strain evidence="6 7">FT3S</strain>
    </source>
</reference>
<dbReference type="PANTHER" id="PTHR43004:SF19">
    <property type="entry name" value="BINDING MONOOXYGENASE, PUTATIVE (JCVI)-RELATED"/>
    <property type="match status" value="1"/>
</dbReference>
<dbReference type="AlphaFoldDB" id="A0A7W2EG60"/>
<dbReference type="Pfam" id="PF01494">
    <property type="entry name" value="FAD_binding_3"/>
    <property type="match status" value="1"/>
</dbReference>
<evidence type="ECO:0000259" key="5">
    <source>
        <dbReference type="Pfam" id="PF01494"/>
    </source>
</evidence>
<evidence type="ECO:0000313" key="6">
    <source>
        <dbReference type="EMBL" id="MBA5605157.1"/>
    </source>
</evidence>
<dbReference type="Proteomes" id="UP000566711">
    <property type="component" value="Unassembled WGS sequence"/>
</dbReference>
<organism evidence="6 7">
    <name type="scientific">Rugamonas fusca</name>
    <dbReference type="NCBI Taxonomy" id="2758568"/>
    <lineage>
        <taxon>Bacteria</taxon>
        <taxon>Pseudomonadati</taxon>
        <taxon>Pseudomonadota</taxon>
        <taxon>Betaproteobacteria</taxon>
        <taxon>Burkholderiales</taxon>
        <taxon>Oxalobacteraceae</taxon>
        <taxon>Telluria group</taxon>
        <taxon>Rugamonas</taxon>
    </lineage>
</organism>
<dbReference type="GO" id="GO:0071949">
    <property type="term" value="F:FAD binding"/>
    <property type="evidence" value="ECO:0007669"/>
    <property type="project" value="InterPro"/>
</dbReference>